<dbReference type="AlphaFoldDB" id="W4QE87"/>
<protein>
    <submittedName>
        <fullName evidence="2">ABC transporter</fullName>
    </submittedName>
</protein>
<comment type="caution">
    <text evidence="2">The sequence shown here is derived from an EMBL/GenBank/DDBJ whole genome shotgun (WGS) entry which is preliminary data.</text>
</comment>
<dbReference type="Proteomes" id="UP000018895">
    <property type="component" value="Unassembled WGS sequence"/>
</dbReference>
<keyword evidence="1" id="KW-1133">Transmembrane helix</keyword>
<keyword evidence="1" id="KW-0812">Transmembrane</keyword>
<dbReference type="PIRSF" id="PIRSF037259">
    <property type="entry name" value="EcsB_ABC"/>
    <property type="match status" value="1"/>
</dbReference>
<feature type="transmembrane region" description="Helical" evidence="1">
    <location>
        <begin position="169"/>
        <end position="184"/>
    </location>
</feature>
<keyword evidence="1" id="KW-0472">Membrane</keyword>
<evidence type="ECO:0000313" key="3">
    <source>
        <dbReference type="Proteomes" id="UP000018895"/>
    </source>
</evidence>
<feature type="transmembrane region" description="Helical" evidence="1">
    <location>
        <begin position="283"/>
        <end position="302"/>
    </location>
</feature>
<evidence type="ECO:0000313" key="2">
    <source>
        <dbReference type="EMBL" id="GAE30375.1"/>
    </source>
</evidence>
<proteinExistence type="predicted"/>
<dbReference type="OrthoDB" id="2447941at2"/>
<feature type="transmembrane region" description="Helical" evidence="1">
    <location>
        <begin position="104"/>
        <end position="125"/>
    </location>
</feature>
<dbReference type="RefSeq" id="WP_035342982.1">
    <property type="nucleotide sequence ID" value="NZ_BAUU01000011.1"/>
</dbReference>
<dbReference type="STRING" id="1236971.JCM9152_1781"/>
<evidence type="ECO:0000256" key="1">
    <source>
        <dbReference type="SAM" id="Phobius"/>
    </source>
</evidence>
<name>W4QE87_9BACI</name>
<keyword evidence="3" id="KW-1185">Reference proteome</keyword>
<accession>W4QE87</accession>
<dbReference type="InterPro" id="IPR010288">
    <property type="entry name" value="EcsB_ABC"/>
</dbReference>
<feature type="transmembrane region" description="Helical" evidence="1">
    <location>
        <begin position="190"/>
        <end position="208"/>
    </location>
</feature>
<dbReference type="EMBL" id="BAUU01000011">
    <property type="protein sequence ID" value="GAE30375.1"/>
    <property type="molecule type" value="Genomic_DNA"/>
</dbReference>
<feature type="transmembrane region" description="Helical" evidence="1">
    <location>
        <begin position="21"/>
        <end position="46"/>
    </location>
</feature>
<dbReference type="Pfam" id="PF05975">
    <property type="entry name" value="EcsB"/>
    <property type="match status" value="1"/>
</dbReference>
<reference evidence="2" key="1">
    <citation type="journal article" date="2014" name="Genome Announc.">
        <title>Draft Genome Sequences of Three Alkaliphilic Bacillus Strains, Bacillus wakoensis JCM 9140T, Bacillus akibai JCM 9157T, and Bacillus hemicellulosilyticus JCM 9152T.</title>
        <authorList>
            <person name="Yuki M."/>
            <person name="Oshima K."/>
            <person name="Suda W."/>
            <person name="Oshida Y."/>
            <person name="Kitamura K."/>
            <person name="Iida T."/>
            <person name="Hattori M."/>
            <person name="Ohkuma M."/>
        </authorList>
    </citation>
    <scope>NUCLEOTIDE SEQUENCE [LARGE SCALE GENOMIC DNA]</scope>
    <source>
        <strain evidence="2">JCM 9152</strain>
    </source>
</reference>
<feature type="transmembrane region" description="Helical" evidence="1">
    <location>
        <begin position="52"/>
        <end position="71"/>
    </location>
</feature>
<feature type="transmembrane region" description="Helical" evidence="1">
    <location>
        <begin position="374"/>
        <end position="396"/>
    </location>
</feature>
<organism evidence="2 3">
    <name type="scientific">Halalkalibacter hemicellulosilyticusJCM 9152</name>
    <dbReference type="NCBI Taxonomy" id="1236971"/>
    <lineage>
        <taxon>Bacteria</taxon>
        <taxon>Bacillati</taxon>
        <taxon>Bacillota</taxon>
        <taxon>Bacilli</taxon>
        <taxon>Bacillales</taxon>
        <taxon>Bacillaceae</taxon>
        <taxon>Halalkalibacter</taxon>
    </lineage>
</organism>
<feature type="transmembrane region" description="Helical" evidence="1">
    <location>
        <begin position="131"/>
        <end position="148"/>
    </location>
</feature>
<dbReference type="GO" id="GO:0016020">
    <property type="term" value="C:membrane"/>
    <property type="evidence" value="ECO:0007669"/>
    <property type="project" value="InterPro"/>
</dbReference>
<sequence>MKDGLTLWRERLSVYWNEAIRYLRLIGNSGFLFTVYFLIIIGSYYYSLFLDWLPADFPAIWVYVLVFGHLLTRSGVRTFVKPGDLVFLLPYESQLSSYFRACKWYSYAIQSAFVLIAFVLLSPLYMNYSSHAGPIIYIIGMLMIVKGWNVLTSFEEQRFQHAIERHSHFALRGVINVAFIYLLFSGADLFLMIALLALMAILYFFYFAKIASKQTIKWEHLLDVERGMVTFFYRIANAFTDVPQLKNKVRERRYLQWFLHSIKPSPSVYHYLFTRTFLRANDYAGIYIRLVVILAIILAVLPSGWLQLATMLLFMHMITTQLSTIWYHYDTSLWVDLYPIEQSVKRHALTQLCFRLLLGATAVQVLVLLLTSEWLITIIALLIGVFYSYMGSHTLIHRRRKS</sequence>
<gene>
    <name evidence="2" type="ORF">JCM9152_1781</name>
</gene>